<evidence type="ECO:0000256" key="1">
    <source>
        <dbReference type="SAM" id="MobiDB-lite"/>
    </source>
</evidence>
<evidence type="ECO:0000313" key="5">
    <source>
        <dbReference type="Proteomes" id="UP001595767"/>
    </source>
</evidence>
<dbReference type="PANTHER" id="PTHR40763">
    <property type="entry name" value="MEMBRANE PROTEIN-RELATED"/>
    <property type="match status" value="1"/>
</dbReference>
<dbReference type="EMBL" id="JBHSBA010000007">
    <property type="protein sequence ID" value="MFC4126534.1"/>
    <property type="molecule type" value="Genomic_DNA"/>
</dbReference>
<evidence type="ECO:0000256" key="2">
    <source>
        <dbReference type="SAM" id="Phobius"/>
    </source>
</evidence>
<name>A0ABV8L826_9NOCA</name>
<dbReference type="Pfam" id="PF08044">
    <property type="entry name" value="DUF1707"/>
    <property type="match status" value="1"/>
</dbReference>
<reference evidence="5" key="1">
    <citation type="journal article" date="2019" name="Int. J. Syst. Evol. Microbiol.">
        <title>The Global Catalogue of Microorganisms (GCM) 10K type strain sequencing project: providing services to taxonomists for standard genome sequencing and annotation.</title>
        <authorList>
            <consortium name="The Broad Institute Genomics Platform"/>
            <consortium name="The Broad Institute Genome Sequencing Center for Infectious Disease"/>
            <person name="Wu L."/>
            <person name="Ma J."/>
        </authorList>
    </citation>
    <scope>NUCLEOTIDE SEQUENCE [LARGE SCALE GENOMIC DNA]</scope>
    <source>
        <strain evidence="5">CGMCC 4.7204</strain>
    </source>
</reference>
<proteinExistence type="predicted"/>
<dbReference type="InterPro" id="IPR012551">
    <property type="entry name" value="DUF1707_SHOCT-like"/>
</dbReference>
<dbReference type="Proteomes" id="UP001595767">
    <property type="component" value="Unassembled WGS sequence"/>
</dbReference>
<gene>
    <name evidence="4" type="ORF">ACFOW8_16475</name>
</gene>
<protein>
    <submittedName>
        <fullName evidence="4">DUF1707 domain-containing protein</fullName>
    </submittedName>
</protein>
<feature type="transmembrane region" description="Helical" evidence="2">
    <location>
        <begin position="128"/>
        <end position="147"/>
    </location>
</feature>
<feature type="transmembrane region" description="Helical" evidence="2">
    <location>
        <begin position="102"/>
        <end position="122"/>
    </location>
</feature>
<keyword evidence="2" id="KW-0472">Membrane</keyword>
<dbReference type="PANTHER" id="PTHR40763:SF4">
    <property type="entry name" value="DUF1707 DOMAIN-CONTAINING PROTEIN"/>
    <property type="match status" value="1"/>
</dbReference>
<keyword evidence="2" id="KW-1133">Transmembrane helix</keyword>
<evidence type="ECO:0000259" key="3">
    <source>
        <dbReference type="Pfam" id="PF08044"/>
    </source>
</evidence>
<comment type="caution">
    <text evidence="4">The sequence shown here is derived from an EMBL/GenBank/DDBJ whole genome shotgun (WGS) entry which is preliminary data.</text>
</comment>
<dbReference type="RefSeq" id="WP_378551499.1">
    <property type="nucleotide sequence ID" value="NZ_JBHSBA010000007.1"/>
</dbReference>
<accession>A0ABV8L826</accession>
<feature type="domain" description="DUF1707" evidence="3">
    <location>
        <begin position="25"/>
        <end position="77"/>
    </location>
</feature>
<evidence type="ECO:0000313" key="4">
    <source>
        <dbReference type="EMBL" id="MFC4126534.1"/>
    </source>
</evidence>
<organism evidence="4 5">
    <name type="scientific">Nocardia rhizosphaerae</name>
    <dbReference type="NCBI Taxonomy" id="1691571"/>
    <lineage>
        <taxon>Bacteria</taxon>
        <taxon>Bacillati</taxon>
        <taxon>Actinomycetota</taxon>
        <taxon>Actinomycetes</taxon>
        <taxon>Mycobacteriales</taxon>
        <taxon>Nocardiaceae</taxon>
        <taxon>Nocardia</taxon>
    </lineage>
</organism>
<feature type="compositionally biased region" description="Polar residues" evidence="1">
    <location>
        <begin position="1"/>
        <end position="10"/>
    </location>
</feature>
<sequence length="182" mass="20304">MDAGVSSSTVVGEREDVGMDITPGTRASDAERDEIVAQLSTHLADGRLDLAEYDQRVAKVYATTTRDELAVVLSDLPQTTKPQAATARRKPPRIPVWQRIEAGSWLGVSMIVVVIWGLISLTAGELTYFWPMWVIGPWGAVLLFRVITGWEAEPGTETHLRQLQKQARHIQHMDPHNPHRPH</sequence>
<keyword evidence="5" id="KW-1185">Reference proteome</keyword>
<feature type="region of interest" description="Disordered" evidence="1">
    <location>
        <begin position="1"/>
        <end position="27"/>
    </location>
</feature>
<keyword evidence="2" id="KW-0812">Transmembrane</keyword>